<dbReference type="CDD" id="cd12400">
    <property type="entry name" value="RRM_Nop6"/>
    <property type="match status" value="1"/>
</dbReference>
<dbReference type="InterPro" id="IPR000504">
    <property type="entry name" value="RRM_dom"/>
</dbReference>
<dbReference type="SMART" id="SM00360">
    <property type="entry name" value="RRM"/>
    <property type="match status" value="1"/>
</dbReference>
<dbReference type="PROSITE" id="PS50102">
    <property type="entry name" value="RRM"/>
    <property type="match status" value="1"/>
</dbReference>
<name>A0A0F7UGF9_NEOCL</name>
<sequence length="251" mass="28005">MKRSLKLLKQTSSPVSKGPPGKTPRSVKKQAKETTRRVHAKAGGREKARETTPHAAVADESDRVLTGKTEQESKTQRKGKRAGDLAEDVAGNQVPARGTGKANANLKREREKNEKRFILFAGNLPLGTKAEDLKAFFKNKLQRDGLFDVLSTEPRIVEVRMLTHRETNKPKGCAFVEFDCREALEIALNYHHRELGGRRINIELSAGGGGNSKKRREKISRKNAELRKRRKRKVKEVKTAAPQTKSPGQGK</sequence>
<reference evidence="5" key="1">
    <citation type="journal article" date="2015" name="PLoS ONE">
        <title>Comprehensive Evaluation of Toxoplasma gondii VEG and Neospora caninum LIV Genomes with Tachyzoite Stage Transcriptome and Proteome Defines Novel Transcript Features.</title>
        <authorList>
            <person name="Ramaprasad A."/>
            <person name="Mourier T."/>
            <person name="Naeem R."/>
            <person name="Malas T.B."/>
            <person name="Moussa E."/>
            <person name="Panigrahi A."/>
            <person name="Vermont S.J."/>
            <person name="Otto T.D."/>
            <person name="Wastling J."/>
            <person name="Pain A."/>
        </authorList>
    </citation>
    <scope>NUCLEOTIDE SEQUENCE</scope>
    <source>
        <strain evidence="5">Liverpool</strain>
    </source>
</reference>
<feature type="compositionally biased region" description="Basic and acidic residues" evidence="3">
    <location>
        <begin position="60"/>
        <end position="75"/>
    </location>
</feature>
<dbReference type="PANTHER" id="PTHR23236:SF51">
    <property type="entry name" value="NUCLEOLAR PROTEIN 6"/>
    <property type="match status" value="1"/>
</dbReference>
<feature type="domain" description="RRM" evidence="4">
    <location>
        <begin position="117"/>
        <end position="207"/>
    </location>
</feature>
<dbReference type="Gene3D" id="3.30.70.330">
    <property type="match status" value="1"/>
</dbReference>
<dbReference type="Pfam" id="PF00076">
    <property type="entry name" value="RRM_1"/>
    <property type="match status" value="1"/>
</dbReference>
<feature type="region of interest" description="Disordered" evidence="3">
    <location>
        <begin position="204"/>
        <end position="251"/>
    </location>
</feature>
<feature type="compositionally biased region" description="Polar residues" evidence="3">
    <location>
        <begin position="241"/>
        <end position="251"/>
    </location>
</feature>
<feature type="compositionally biased region" description="Basic and acidic residues" evidence="3">
    <location>
        <begin position="43"/>
        <end position="52"/>
    </location>
</feature>
<proteinExistence type="predicted"/>
<organism evidence="5">
    <name type="scientific">Neospora caninum (strain Liverpool)</name>
    <dbReference type="NCBI Taxonomy" id="572307"/>
    <lineage>
        <taxon>Eukaryota</taxon>
        <taxon>Sar</taxon>
        <taxon>Alveolata</taxon>
        <taxon>Apicomplexa</taxon>
        <taxon>Conoidasida</taxon>
        <taxon>Coccidia</taxon>
        <taxon>Eucoccidiorida</taxon>
        <taxon>Eimeriorina</taxon>
        <taxon>Sarcocystidae</taxon>
        <taxon>Neospora</taxon>
    </lineage>
</organism>
<dbReference type="GO" id="GO:0005730">
    <property type="term" value="C:nucleolus"/>
    <property type="evidence" value="ECO:0007669"/>
    <property type="project" value="TreeGrafter"/>
</dbReference>
<dbReference type="PANTHER" id="PTHR23236">
    <property type="entry name" value="EUKARYOTIC TRANSLATION INITIATION FACTOR 4B/4H"/>
    <property type="match status" value="1"/>
</dbReference>
<dbReference type="InterPro" id="IPR034228">
    <property type="entry name" value="Nop6_RRM"/>
</dbReference>
<dbReference type="SUPFAM" id="SSF54928">
    <property type="entry name" value="RNA-binding domain, RBD"/>
    <property type="match status" value="1"/>
</dbReference>
<evidence type="ECO:0000259" key="4">
    <source>
        <dbReference type="PROSITE" id="PS50102"/>
    </source>
</evidence>
<gene>
    <name evidence="5" type="ORF">BN1204_048640</name>
</gene>
<dbReference type="EMBL" id="LN714485">
    <property type="protein sequence ID" value="CEL69144.1"/>
    <property type="molecule type" value="Genomic_DNA"/>
</dbReference>
<dbReference type="AlphaFoldDB" id="A0A0F7UGF9"/>
<dbReference type="GO" id="GO:0019843">
    <property type="term" value="F:rRNA binding"/>
    <property type="evidence" value="ECO:0007669"/>
    <property type="project" value="TreeGrafter"/>
</dbReference>
<feature type="region of interest" description="Disordered" evidence="3">
    <location>
        <begin position="1"/>
        <end position="109"/>
    </location>
</feature>
<evidence type="ECO:0000256" key="3">
    <source>
        <dbReference type="SAM" id="MobiDB-lite"/>
    </source>
</evidence>
<dbReference type="InterPro" id="IPR012677">
    <property type="entry name" value="Nucleotide-bd_a/b_plait_sf"/>
</dbReference>
<dbReference type="InterPro" id="IPR035979">
    <property type="entry name" value="RBD_domain_sf"/>
</dbReference>
<accession>A0A0F7UGF9</accession>
<evidence type="ECO:0000313" key="5">
    <source>
        <dbReference type="EMBL" id="CEL69144.1"/>
    </source>
</evidence>
<keyword evidence="1 2" id="KW-0694">RNA-binding</keyword>
<evidence type="ECO:0000256" key="1">
    <source>
        <dbReference type="ARBA" id="ARBA00022884"/>
    </source>
</evidence>
<protein>
    <submittedName>
        <fullName evidence="5">RNA-binding protein, putative</fullName>
    </submittedName>
</protein>
<dbReference type="GO" id="GO:0042274">
    <property type="term" value="P:ribosomal small subunit biogenesis"/>
    <property type="evidence" value="ECO:0007669"/>
    <property type="project" value="TreeGrafter"/>
</dbReference>
<evidence type="ECO:0000256" key="2">
    <source>
        <dbReference type="PROSITE-ProRule" id="PRU00176"/>
    </source>
</evidence>